<dbReference type="OrthoDB" id="274765at2759"/>
<reference evidence="7" key="1">
    <citation type="submission" date="2021-01" db="EMBL/GenBank/DDBJ databases">
        <title>Adiantum capillus-veneris genome.</title>
        <authorList>
            <person name="Fang Y."/>
            <person name="Liao Q."/>
        </authorList>
    </citation>
    <scope>NUCLEOTIDE SEQUENCE</scope>
    <source>
        <strain evidence="7">H3</strain>
        <tissue evidence="7">Leaf</tissue>
    </source>
</reference>
<dbReference type="InterPro" id="IPR036853">
    <property type="entry name" value="Ribosomal_uL14_sf"/>
</dbReference>
<keyword evidence="3" id="KW-0694">RNA-binding</keyword>
<evidence type="ECO:0008006" key="9">
    <source>
        <dbReference type="Google" id="ProtNLM"/>
    </source>
</evidence>
<name>A0A9D4UY45_ADICA</name>
<evidence type="ECO:0000256" key="2">
    <source>
        <dbReference type="ARBA" id="ARBA00022730"/>
    </source>
</evidence>
<dbReference type="NCBIfam" id="TIGR01067">
    <property type="entry name" value="rplN_bact"/>
    <property type="match status" value="1"/>
</dbReference>
<comment type="similarity">
    <text evidence="1 6">Belongs to the universal ribosomal protein uL14 family.</text>
</comment>
<evidence type="ECO:0000256" key="3">
    <source>
        <dbReference type="ARBA" id="ARBA00022884"/>
    </source>
</evidence>
<dbReference type="HAMAP" id="MF_01367">
    <property type="entry name" value="Ribosomal_uL14"/>
    <property type="match status" value="1"/>
</dbReference>
<dbReference type="AlphaFoldDB" id="A0A9D4UY45"/>
<dbReference type="GO" id="GO:0070180">
    <property type="term" value="F:large ribosomal subunit rRNA binding"/>
    <property type="evidence" value="ECO:0007669"/>
    <property type="project" value="TreeGrafter"/>
</dbReference>
<dbReference type="Pfam" id="PF00238">
    <property type="entry name" value="Ribosomal_L14"/>
    <property type="match status" value="1"/>
</dbReference>
<evidence type="ECO:0000256" key="5">
    <source>
        <dbReference type="ARBA" id="ARBA00023274"/>
    </source>
</evidence>
<dbReference type="Gene3D" id="2.40.150.20">
    <property type="entry name" value="Ribosomal protein L14"/>
    <property type="match status" value="1"/>
</dbReference>
<dbReference type="GO" id="GO:0006412">
    <property type="term" value="P:translation"/>
    <property type="evidence" value="ECO:0007669"/>
    <property type="project" value="InterPro"/>
</dbReference>
<keyword evidence="5 6" id="KW-0687">Ribonucleoprotein</keyword>
<organism evidence="7 8">
    <name type="scientific">Adiantum capillus-veneris</name>
    <name type="common">Maidenhair fern</name>
    <dbReference type="NCBI Taxonomy" id="13818"/>
    <lineage>
        <taxon>Eukaryota</taxon>
        <taxon>Viridiplantae</taxon>
        <taxon>Streptophyta</taxon>
        <taxon>Embryophyta</taxon>
        <taxon>Tracheophyta</taxon>
        <taxon>Polypodiopsida</taxon>
        <taxon>Polypodiidae</taxon>
        <taxon>Polypodiales</taxon>
        <taxon>Pteridineae</taxon>
        <taxon>Pteridaceae</taxon>
        <taxon>Vittarioideae</taxon>
        <taxon>Adiantum</taxon>
    </lineage>
</organism>
<dbReference type="GO" id="GO:0005762">
    <property type="term" value="C:mitochondrial large ribosomal subunit"/>
    <property type="evidence" value="ECO:0007669"/>
    <property type="project" value="TreeGrafter"/>
</dbReference>
<evidence type="ECO:0000256" key="6">
    <source>
        <dbReference type="RuleBase" id="RU003949"/>
    </source>
</evidence>
<dbReference type="PANTHER" id="PTHR11761">
    <property type="entry name" value="50S/60S RIBOSOMAL PROTEIN L14/L23"/>
    <property type="match status" value="1"/>
</dbReference>
<dbReference type="Proteomes" id="UP000886520">
    <property type="component" value="Chromosome 8"/>
</dbReference>
<evidence type="ECO:0000256" key="4">
    <source>
        <dbReference type="ARBA" id="ARBA00022980"/>
    </source>
</evidence>
<sequence length="155" mass="17167">MAYRVSSLWHALGHAQLAFSPVVPSSPACFQQCRTFVQLKTKLNVADNSGAKIVECIKVMNKTRLARLGDTIIASVKEVLGRSKVKKGEVVYCVVVRARMPRRRSDGSEVRFDDNAAVIINKQGEPVGSRIMGPVCHELRRKKMVKVLSLAEYVA</sequence>
<dbReference type="SUPFAM" id="SSF50193">
    <property type="entry name" value="Ribosomal protein L14"/>
    <property type="match status" value="1"/>
</dbReference>
<keyword evidence="8" id="KW-1185">Reference proteome</keyword>
<evidence type="ECO:0000256" key="1">
    <source>
        <dbReference type="ARBA" id="ARBA00010745"/>
    </source>
</evidence>
<keyword evidence="4 6" id="KW-0689">Ribosomal protein</keyword>
<keyword evidence="2" id="KW-0699">rRNA-binding</keyword>
<protein>
    <recommendedName>
        <fullName evidence="9">50S ribosomal protein L14</fullName>
    </recommendedName>
</protein>
<dbReference type="PANTHER" id="PTHR11761:SF3">
    <property type="entry name" value="LARGE RIBOSOMAL SUBUNIT PROTEIN UL14M"/>
    <property type="match status" value="1"/>
</dbReference>
<dbReference type="InterPro" id="IPR005745">
    <property type="entry name" value="Ribosomal_uL14_bac-type"/>
</dbReference>
<dbReference type="CDD" id="cd00337">
    <property type="entry name" value="Ribosomal_uL14"/>
    <property type="match status" value="1"/>
</dbReference>
<accession>A0A9D4UY45</accession>
<evidence type="ECO:0000313" key="8">
    <source>
        <dbReference type="Proteomes" id="UP000886520"/>
    </source>
</evidence>
<gene>
    <name evidence="7" type="ORF">GOP47_0008281</name>
</gene>
<dbReference type="InterPro" id="IPR000218">
    <property type="entry name" value="Ribosomal_uL14"/>
</dbReference>
<dbReference type="GO" id="GO:0003735">
    <property type="term" value="F:structural constituent of ribosome"/>
    <property type="evidence" value="ECO:0007669"/>
    <property type="project" value="InterPro"/>
</dbReference>
<evidence type="ECO:0000313" key="7">
    <source>
        <dbReference type="EMBL" id="KAI5076216.1"/>
    </source>
</evidence>
<dbReference type="EMBL" id="JABFUD020000008">
    <property type="protein sequence ID" value="KAI5076216.1"/>
    <property type="molecule type" value="Genomic_DNA"/>
</dbReference>
<proteinExistence type="inferred from homology"/>
<dbReference type="SMART" id="SM01374">
    <property type="entry name" value="Ribosomal_L14"/>
    <property type="match status" value="1"/>
</dbReference>
<comment type="caution">
    <text evidence="7">The sequence shown here is derived from an EMBL/GenBank/DDBJ whole genome shotgun (WGS) entry which is preliminary data.</text>
</comment>